<feature type="active site" description="Acyl-ester intermediate; for transpeptidase activity" evidence="24">
    <location>
        <position position="474"/>
    </location>
</feature>
<sequence>MPKKRVQKSQSRRRQPQKRRSITGYLLGLLLKLGLLFVVFCAVLLIYVDGQVREKFEGKRWELPAKVYARPLEMYAGQGLSPEQLRQELGLLGYRTVSAVTGPGSVEFASARVRVMTRGFAFPDEVEPSRRLLIEFGNGRIQRIHDELQQQDVALVRLEPALIGGIYPRSNEDRDLIRLQDAPPYLKDALLVVEDREFYQHHGVSPKGMLRAAVVNARAGRFVQGGSTLTQQLIKNFYLTSDRTLSRKLLELPMALAMDFRYDKDEILEAYLNEVYLGQSGIRAVHGFGLASQFYFGRPASELELHQVALLVALVKGPSFYDPRRNPERAQARRDLVINLLAEHGYISAAERDAAVAEPLGVRQSRRMHTGSYPAYLDLVKRQLLKEYRDEDLSTEGLLIYTSLDPLAQSHADASISDVLNELQSRHGERAGELQGAMVVTDPRTGEVLALVGGKETQFEGFNRALDARRAVGSLIKPAIFLAAIEQGYTLASIVRDEPVELRLPNGDIWSPQNFDRQSHGDVLLITALARSFNQSSVNLGLEIGLSKVIDVLRRLGVERNIQALPSLMLGAQEMTPLEIAEVYQTLAADGFRMPLRSIRMVTTAEGEELSRYPFQLRQQVAAEPIYLIRHAMQEVGRSGTARSAYQQLPSELNFAGKTGTSNDQRDSWFAGFTGNRLAVVWVGRDDNRPLPFASTGGALPVWTAFMRQEKPEPLVSRRPASITTQWIDERSGRLSDPICEGSRQLPFIQGTEPVASVDCGQFSVRPGPSAPEETESGGWFRNLFR</sequence>
<evidence type="ECO:0000256" key="2">
    <source>
        <dbReference type="ARBA" id="ARBA00004236"/>
    </source>
</evidence>
<evidence type="ECO:0000313" key="30">
    <source>
        <dbReference type="Proteomes" id="UP000027318"/>
    </source>
</evidence>
<dbReference type="InterPro" id="IPR011813">
    <property type="entry name" value="PBP_1b"/>
</dbReference>
<keyword evidence="18 23" id="KW-0961">Cell wall biogenesis/degradation</keyword>
<evidence type="ECO:0000256" key="8">
    <source>
        <dbReference type="ARBA" id="ARBA00022645"/>
    </source>
</evidence>
<keyword evidence="13 23" id="KW-0133">Cell shape</keyword>
<evidence type="ECO:0000256" key="13">
    <source>
        <dbReference type="ARBA" id="ARBA00022960"/>
    </source>
</evidence>
<feature type="domain" description="Penicillin-binding protein transpeptidase" evidence="26">
    <location>
        <begin position="436"/>
        <end position="674"/>
    </location>
</feature>
<dbReference type="Pfam" id="PF14814">
    <property type="entry name" value="UB2H"/>
    <property type="match status" value="1"/>
</dbReference>
<dbReference type="GO" id="GO:0006508">
    <property type="term" value="P:proteolysis"/>
    <property type="evidence" value="ECO:0007669"/>
    <property type="project" value="UniProtKB-KW"/>
</dbReference>
<comment type="similarity">
    <text evidence="4 23">In the C-terminal section; belongs to the transpeptidase family.</text>
</comment>
<dbReference type="SUPFAM" id="SSF56601">
    <property type="entry name" value="beta-lactamase/transpeptidase-like"/>
    <property type="match status" value="1"/>
</dbReference>
<comment type="subcellular location">
    <subcellularLocation>
        <location evidence="2">Cell membrane</location>
    </subcellularLocation>
</comment>
<dbReference type="PANTHER" id="PTHR32282:SF11">
    <property type="entry name" value="PENICILLIN-BINDING PROTEIN 1B"/>
    <property type="match status" value="1"/>
</dbReference>
<proteinExistence type="inferred from homology"/>
<comment type="catalytic activity">
    <reaction evidence="20">
        <text>Preferential cleavage: (Ac)2-L-Lys-D-Ala-|-D-Ala. Also transpeptidation of peptidyl-alanyl moieties that are N-acyl substituents of D-alanine.</text>
        <dbReference type="EC" id="3.4.16.4"/>
    </reaction>
</comment>
<keyword evidence="25" id="KW-1133">Transmembrane helix</keyword>
<comment type="pathway">
    <text evidence="3 23">Cell wall biogenesis; peptidoglycan biosynthesis.</text>
</comment>
<dbReference type="SUPFAM" id="SSF53955">
    <property type="entry name" value="Lysozyme-like"/>
    <property type="match status" value="1"/>
</dbReference>
<evidence type="ECO:0000256" key="25">
    <source>
        <dbReference type="SAM" id="Phobius"/>
    </source>
</evidence>
<dbReference type="GO" id="GO:0046677">
    <property type="term" value="P:response to antibiotic"/>
    <property type="evidence" value="ECO:0007669"/>
    <property type="project" value="UniProtKB-UniRule"/>
</dbReference>
<feature type="active site" description="Proton donor; for transglycosylase activity" evidence="24">
    <location>
        <position position="194"/>
    </location>
</feature>
<comment type="similarity">
    <text evidence="5 23">In the N-terminal section; belongs to the glycosyltransferase 51 family.</text>
</comment>
<evidence type="ECO:0000259" key="26">
    <source>
        <dbReference type="Pfam" id="PF00905"/>
    </source>
</evidence>
<dbReference type="InterPro" id="IPR028166">
    <property type="entry name" value="UB2H"/>
</dbReference>
<name>A0A063Y0J1_9GAMM</name>
<gene>
    <name evidence="29" type="ORF">ADINL_2795</name>
</gene>
<evidence type="ECO:0000313" key="29">
    <source>
        <dbReference type="EMBL" id="KDE38700.1"/>
    </source>
</evidence>
<organism evidence="29 30">
    <name type="scientific">Nitrincola lacisaponensis</name>
    <dbReference type="NCBI Taxonomy" id="267850"/>
    <lineage>
        <taxon>Bacteria</taxon>
        <taxon>Pseudomonadati</taxon>
        <taxon>Pseudomonadota</taxon>
        <taxon>Gammaproteobacteria</taxon>
        <taxon>Oceanospirillales</taxon>
        <taxon>Oceanospirillaceae</taxon>
        <taxon>Nitrincola</taxon>
    </lineage>
</organism>
<keyword evidence="8" id="KW-0121">Carboxypeptidase</keyword>
<keyword evidence="11 23" id="KW-0808">Transferase</keyword>
<evidence type="ECO:0000256" key="14">
    <source>
        <dbReference type="ARBA" id="ARBA00022984"/>
    </source>
</evidence>
<keyword evidence="30" id="KW-1185">Reference proteome</keyword>
<keyword evidence="15 25" id="KW-0472">Membrane</keyword>
<comment type="function">
    <text evidence="1 23">Cell wall formation. Synthesis of cross-linked peptidoglycan from the lipid intermediates. The enzyme has a penicillin-insensitive transglycosylase N-terminal domain (formation of linear glycan strands) and a penicillin-sensitive transpeptidase C-terminal domain (cross-linking of the peptide subunits).</text>
</comment>
<dbReference type="GO" id="GO:0030288">
    <property type="term" value="C:outer membrane-bounded periplasmic space"/>
    <property type="evidence" value="ECO:0007669"/>
    <property type="project" value="TreeGrafter"/>
</dbReference>
<dbReference type="Gene3D" id="3.30.2060.10">
    <property type="entry name" value="Penicillin-binding protein 1b domain"/>
    <property type="match status" value="1"/>
</dbReference>
<dbReference type="Gene3D" id="1.20.5.100">
    <property type="entry name" value="Cytochrome c1, transmembrane anchor, C-terminal"/>
    <property type="match status" value="1"/>
</dbReference>
<keyword evidence="12 29" id="KW-0378">Hydrolase</keyword>
<keyword evidence="10 23" id="KW-0328">Glycosyltransferase</keyword>
<evidence type="ECO:0000256" key="24">
    <source>
        <dbReference type="PIRSR" id="PIRSR002799-1"/>
    </source>
</evidence>
<dbReference type="InterPro" id="IPR023346">
    <property type="entry name" value="Lysozyme-like_dom_sf"/>
</dbReference>
<dbReference type="InterPro" id="IPR050396">
    <property type="entry name" value="Glycosyltr_51/Transpeptidase"/>
</dbReference>
<dbReference type="PANTHER" id="PTHR32282">
    <property type="entry name" value="BINDING PROTEIN TRANSPEPTIDASE, PUTATIVE-RELATED"/>
    <property type="match status" value="1"/>
</dbReference>
<dbReference type="PATRIC" id="fig|267850.7.peg.2748"/>
<evidence type="ECO:0000256" key="20">
    <source>
        <dbReference type="ARBA" id="ARBA00034000"/>
    </source>
</evidence>
<dbReference type="Gene3D" id="1.10.3810.10">
    <property type="entry name" value="Biosynthetic peptidoglycan transglycosylase-like"/>
    <property type="match status" value="1"/>
</dbReference>
<protein>
    <recommendedName>
        <fullName evidence="6 22">Penicillin-binding protein 1B</fullName>
        <shortName evidence="23">PBP-1b</shortName>
        <shortName evidence="23">PBP1b</shortName>
    </recommendedName>
    <alternativeName>
        <fullName evidence="19 23">Murein polymerase</fullName>
    </alternativeName>
</protein>
<dbReference type="OrthoDB" id="9766909at2"/>
<evidence type="ECO:0000256" key="7">
    <source>
        <dbReference type="ARBA" id="ARBA00022475"/>
    </source>
</evidence>
<evidence type="ECO:0000259" key="28">
    <source>
        <dbReference type="Pfam" id="PF14814"/>
    </source>
</evidence>
<dbReference type="FunFam" id="1.10.3810.10:FF:000001">
    <property type="entry name" value="Penicillin-binding protein 1A"/>
    <property type="match status" value="1"/>
</dbReference>
<dbReference type="Proteomes" id="UP000027318">
    <property type="component" value="Unassembled WGS sequence"/>
</dbReference>
<dbReference type="GO" id="GO:0008360">
    <property type="term" value="P:regulation of cell shape"/>
    <property type="evidence" value="ECO:0007669"/>
    <property type="project" value="UniProtKB-UniRule"/>
</dbReference>
<feature type="domain" description="Glycosyl transferase family 51" evidence="27">
    <location>
        <begin position="170"/>
        <end position="339"/>
    </location>
</feature>
<dbReference type="GO" id="GO:0008658">
    <property type="term" value="F:penicillin binding"/>
    <property type="evidence" value="ECO:0007669"/>
    <property type="project" value="UniProtKB-UniRule"/>
</dbReference>
<comment type="catalytic activity">
    <reaction evidence="21">
        <text>[GlcNAc-(1-&gt;4)-Mur2Ac(oyl-L-Ala-gamma-D-Glu-L-Lys-D-Ala-D-Ala)](n)-di-trans,octa-cis-undecaprenyl diphosphate + beta-D-GlcNAc-(1-&gt;4)-Mur2Ac(oyl-L-Ala-gamma-D-Glu-L-Lys-D-Ala-D-Ala)-di-trans,octa-cis-undecaprenyl diphosphate = [GlcNAc-(1-&gt;4)-Mur2Ac(oyl-L-Ala-gamma-D-Glu-L-Lys-D-Ala-D-Ala)](n+1)-di-trans,octa-cis-undecaprenyl diphosphate + di-trans,octa-cis-undecaprenyl diphosphate + H(+)</text>
        <dbReference type="Rhea" id="RHEA:23708"/>
        <dbReference type="Rhea" id="RHEA-COMP:9602"/>
        <dbReference type="Rhea" id="RHEA-COMP:9603"/>
        <dbReference type="ChEBI" id="CHEBI:15378"/>
        <dbReference type="ChEBI" id="CHEBI:58405"/>
        <dbReference type="ChEBI" id="CHEBI:60033"/>
        <dbReference type="ChEBI" id="CHEBI:78435"/>
        <dbReference type="EC" id="2.4.99.28"/>
    </reaction>
</comment>
<evidence type="ECO:0000256" key="23">
    <source>
        <dbReference type="PIRNR" id="PIRNR002799"/>
    </source>
</evidence>
<dbReference type="UniPathway" id="UPA00219"/>
<evidence type="ECO:0000259" key="27">
    <source>
        <dbReference type="Pfam" id="PF00912"/>
    </source>
</evidence>
<dbReference type="InterPro" id="IPR001264">
    <property type="entry name" value="Glyco_trans_51"/>
</dbReference>
<dbReference type="Pfam" id="PF00912">
    <property type="entry name" value="Transgly"/>
    <property type="match status" value="1"/>
</dbReference>
<dbReference type="InterPro" id="IPR012338">
    <property type="entry name" value="Beta-lactam/transpept-like"/>
</dbReference>
<evidence type="ECO:0000256" key="19">
    <source>
        <dbReference type="ARBA" id="ARBA00032454"/>
    </source>
</evidence>
<evidence type="ECO:0000256" key="11">
    <source>
        <dbReference type="ARBA" id="ARBA00022679"/>
    </source>
</evidence>
<evidence type="ECO:0000256" key="15">
    <source>
        <dbReference type="ARBA" id="ARBA00023136"/>
    </source>
</evidence>
<evidence type="ECO:0000256" key="9">
    <source>
        <dbReference type="ARBA" id="ARBA00022670"/>
    </source>
</evidence>
<dbReference type="EMBL" id="JMSZ01000040">
    <property type="protein sequence ID" value="KDE38700.1"/>
    <property type="molecule type" value="Genomic_DNA"/>
</dbReference>
<dbReference type="STRING" id="267850.ADINL_2795"/>
<reference evidence="29 30" key="1">
    <citation type="journal article" date="2005" name="Int. J. Syst. Evol. Microbiol.">
        <title>Nitrincola lacisaponensis gen. nov., sp. nov., a novel alkaliphilic bacterium isolated from an alkaline, saline lake.</title>
        <authorList>
            <person name="Dimitriu P.A."/>
            <person name="Shukla S.K."/>
            <person name="Conradt J."/>
            <person name="Marquez M.C."/>
            <person name="Ventosa A."/>
            <person name="Maglia A."/>
            <person name="Peyton B.M."/>
            <person name="Pinkart H.C."/>
            <person name="Mormile M.R."/>
        </authorList>
    </citation>
    <scope>NUCLEOTIDE SEQUENCE [LARGE SCALE GENOMIC DNA]</scope>
    <source>
        <strain evidence="29 30">4CA</strain>
    </source>
</reference>
<dbReference type="PIRSF" id="PIRSF002799">
    <property type="entry name" value="PBP_1b"/>
    <property type="match status" value="1"/>
</dbReference>
<keyword evidence="16" id="KW-0046">Antibiotic resistance</keyword>
<evidence type="ECO:0000256" key="18">
    <source>
        <dbReference type="ARBA" id="ARBA00023316"/>
    </source>
</evidence>
<dbReference type="GO" id="GO:0071555">
    <property type="term" value="P:cell wall organization"/>
    <property type="evidence" value="ECO:0007669"/>
    <property type="project" value="UniProtKB-UniRule"/>
</dbReference>
<dbReference type="GO" id="GO:0009252">
    <property type="term" value="P:peptidoglycan biosynthetic process"/>
    <property type="evidence" value="ECO:0007669"/>
    <property type="project" value="UniProtKB-UniRule"/>
</dbReference>
<dbReference type="NCBIfam" id="TIGR02071">
    <property type="entry name" value="PBP_1b"/>
    <property type="match status" value="1"/>
</dbReference>
<keyword evidence="9" id="KW-0645">Protease</keyword>
<evidence type="ECO:0000256" key="4">
    <source>
        <dbReference type="ARBA" id="ARBA00007090"/>
    </source>
</evidence>
<evidence type="ECO:0000256" key="3">
    <source>
        <dbReference type="ARBA" id="ARBA00004752"/>
    </source>
</evidence>
<dbReference type="RefSeq" id="WP_036549414.1">
    <property type="nucleotide sequence ID" value="NZ_JMSZ01000040.1"/>
</dbReference>
<evidence type="ECO:0000256" key="17">
    <source>
        <dbReference type="ARBA" id="ARBA00023268"/>
    </source>
</evidence>
<keyword evidence="14 23" id="KW-0573">Peptidoglycan synthesis</keyword>
<dbReference type="AlphaFoldDB" id="A0A063Y0J1"/>
<dbReference type="NCBIfam" id="TIGR02074">
    <property type="entry name" value="PBP_1a_fam"/>
    <property type="match status" value="1"/>
</dbReference>
<dbReference type="GO" id="GO:0009002">
    <property type="term" value="F:serine-type D-Ala-D-Ala carboxypeptidase activity"/>
    <property type="evidence" value="ECO:0007669"/>
    <property type="project" value="UniProtKB-EC"/>
</dbReference>
<evidence type="ECO:0000256" key="12">
    <source>
        <dbReference type="ARBA" id="ARBA00022801"/>
    </source>
</evidence>
<keyword evidence="25" id="KW-0812">Transmembrane</keyword>
<keyword evidence="17" id="KW-0511">Multifunctional enzyme</keyword>
<evidence type="ECO:0000256" key="5">
    <source>
        <dbReference type="ARBA" id="ARBA00007739"/>
    </source>
</evidence>
<accession>A0A063Y0J1</accession>
<evidence type="ECO:0000256" key="21">
    <source>
        <dbReference type="ARBA" id="ARBA00049902"/>
    </source>
</evidence>
<evidence type="ECO:0000256" key="6">
    <source>
        <dbReference type="ARBA" id="ARBA00018637"/>
    </source>
</evidence>
<evidence type="ECO:0000256" key="22">
    <source>
        <dbReference type="NCBIfam" id="TIGR02071"/>
    </source>
</evidence>
<evidence type="ECO:0000256" key="10">
    <source>
        <dbReference type="ARBA" id="ARBA00022676"/>
    </source>
</evidence>
<comment type="caution">
    <text evidence="29">The sequence shown here is derived from an EMBL/GenBank/DDBJ whole genome shotgun (WGS) entry which is preliminary data.</text>
</comment>
<keyword evidence="7" id="KW-1003">Cell membrane</keyword>
<dbReference type="GO" id="GO:0008955">
    <property type="term" value="F:peptidoglycan glycosyltransferase activity"/>
    <property type="evidence" value="ECO:0007669"/>
    <property type="project" value="UniProtKB-UniRule"/>
</dbReference>
<evidence type="ECO:0000256" key="16">
    <source>
        <dbReference type="ARBA" id="ARBA00023251"/>
    </source>
</evidence>
<evidence type="ECO:0000256" key="1">
    <source>
        <dbReference type="ARBA" id="ARBA00002624"/>
    </source>
</evidence>
<dbReference type="GO" id="GO:0009274">
    <property type="term" value="C:peptidoglycan-based cell wall"/>
    <property type="evidence" value="ECO:0007669"/>
    <property type="project" value="UniProtKB-UniRule"/>
</dbReference>
<dbReference type="InterPro" id="IPR001460">
    <property type="entry name" value="PCN-bd_Tpept"/>
</dbReference>
<feature type="transmembrane region" description="Helical" evidence="25">
    <location>
        <begin position="21"/>
        <end position="48"/>
    </location>
</feature>
<feature type="domain" description="Bifunctional transglycosylase second" evidence="28">
    <location>
        <begin position="75"/>
        <end position="158"/>
    </location>
</feature>
<dbReference type="InterPro" id="IPR036950">
    <property type="entry name" value="PBP_transglycosylase"/>
</dbReference>
<dbReference type="Gene3D" id="3.40.710.10">
    <property type="entry name" value="DD-peptidase/beta-lactamase superfamily"/>
    <property type="match status" value="1"/>
</dbReference>
<dbReference type="Pfam" id="PF00905">
    <property type="entry name" value="Transpeptidase"/>
    <property type="match status" value="1"/>
</dbReference>
<dbReference type="GO" id="GO:0005886">
    <property type="term" value="C:plasma membrane"/>
    <property type="evidence" value="ECO:0007669"/>
    <property type="project" value="UniProtKB-SubCell"/>
</dbReference>